<gene>
    <name evidence="1" type="ORF">FIBRA_09619</name>
</gene>
<accession>J4ICC0</accession>
<dbReference type="GeneID" id="24102171"/>
<evidence type="ECO:0000313" key="2">
    <source>
        <dbReference type="Proteomes" id="UP000006352"/>
    </source>
</evidence>
<dbReference type="HOGENOM" id="CLU_036316_0_1_1"/>
<name>J4ICC0_9APHY</name>
<dbReference type="InParanoid" id="J4ICC0"/>
<dbReference type="EMBL" id="HE797228">
    <property type="protein sequence ID" value="CCM06146.1"/>
    <property type="molecule type" value="Genomic_DNA"/>
</dbReference>
<dbReference type="RefSeq" id="XP_012185429.1">
    <property type="nucleotide sequence ID" value="XM_012330039.1"/>
</dbReference>
<sequence length="412" mass="46270">MPDQQQCSKETSCADTGSCHRDDLEGRALHKQVGFDVPFSKTFPIEVWERVIDHLWVDPLAVGGKDLAIRDRKQVAEMRVMLQRDQYLKTVIKSVHFSTLEPLGPFAVTMAGKLRRLEDVHVGSTEWKPGMVHADAANVFLFLSTFTSITKLTMSYVKFPSVATFGRLICSLPRLSLLTLFWVSFTTKGYKAGTVLSPKDFVLEQFSSNDCDDAADVFDCLHATRIATKTRKLTFGLFQNLYTSNGLISRRIQQLLEASGELLTSIHLTFYFGVTPDFTELVSFKHNTKLEILTLDLVSEWDAQMGALFSLLLDTSPSALREIRIAAAYMPNYSDCPTNESLFVLLDPHVCALIDRHLSASAYKRFKVLSFELLVSPALYQTAGGEDRPTLEFWEKGLGERFPRLKTAGSLQ</sequence>
<keyword evidence="2" id="KW-1185">Reference proteome</keyword>
<protein>
    <recommendedName>
        <fullName evidence="3">F-box domain-containing protein</fullName>
    </recommendedName>
</protein>
<dbReference type="AlphaFoldDB" id="J4ICC0"/>
<evidence type="ECO:0008006" key="3">
    <source>
        <dbReference type="Google" id="ProtNLM"/>
    </source>
</evidence>
<organism evidence="1 2">
    <name type="scientific">Fibroporia radiculosa</name>
    <dbReference type="NCBI Taxonomy" id="599839"/>
    <lineage>
        <taxon>Eukaryota</taxon>
        <taxon>Fungi</taxon>
        <taxon>Dikarya</taxon>
        <taxon>Basidiomycota</taxon>
        <taxon>Agaricomycotina</taxon>
        <taxon>Agaricomycetes</taxon>
        <taxon>Polyporales</taxon>
        <taxon>Fibroporiaceae</taxon>
        <taxon>Fibroporia</taxon>
    </lineage>
</organism>
<proteinExistence type="predicted"/>
<reference evidence="1 2" key="1">
    <citation type="journal article" date="2012" name="Appl. Environ. Microbiol.">
        <title>Short-read sequencing for genomic analysis of the brown rot fungus Fibroporia radiculosa.</title>
        <authorList>
            <person name="Tang J.D."/>
            <person name="Perkins A.D."/>
            <person name="Sonstegard T.S."/>
            <person name="Schroeder S.G."/>
            <person name="Burgess S.C."/>
            <person name="Diehl S.V."/>
        </authorList>
    </citation>
    <scope>NUCLEOTIDE SEQUENCE [LARGE SCALE GENOMIC DNA]</scope>
    <source>
        <strain evidence="1 2">TFFH 294</strain>
    </source>
</reference>
<evidence type="ECO:0000313" key="1">
    <source>
        <dbReference type="EMBL" id="CCM06146.1"/>
    </source>
</evidence>
<dbReference type="OrthoDB" id="2804727at2759"/>
<dbReference type="Proteomes" id="UP000006352">
    <property type="component" value="Unassembled WGS sequence"/>
</dbReference>